<sequence length="358" mass="37816">MHDVVVLGATVAGLTVARMVASEGYDVVVLDPNLEGRSAAIGHGVAAPGHASTIVNMANHYGVEPAREHIRRNLASIEEIRQILPSHQPIKLRDLSLPGGDEAETRALLKIYRDEGATADLLISPDGAALLTDAVAVEPAVYAEALRASAVSAGAKVVHGVTVARLTRREGATKVWFRNNLAFAADLGSLSGAAIIDTLGVSPWGRTARVGPAQWVAAVRFTPRKPVRDVTLRADGAAWMLRPIGEGRALVLGQKVSLSGIDRAVDELEQWAANRLGGTDTEPGRLAIDPSDHGRPVVGASAIPGGYYARGNGRGELMNGTASGYYLAHLLMGQEGSANQLPPLNKLRAYGSRLLRRR</sequence>
<dbReference type="Gene3D" id="3.50.50.60">
    <property type="entry name" value="FAD/NAD(P)-binding domain"/>
    <property type="match status" value="1"/>
</dbReference>
<reference evidence="2" key="2">
    <citation type="submission" date="2021-09" db="EMBL/GenBank/DDBJ databases">
        <authorList>
            <person name="Gilroy R."/>
        </authorList>
    </citation>
    <scope>NUCLEOTIDE SEQUENCE</scope>
    <source>
        <strain evidence="2">ChiGjej3B3-7470</strain>
    </source>
</reference>
<name>A0A921JPM7_9ACTN</name>
<protein>
    <submittedName>
        <fullName evidence="2">FAD-binding oxidoreductase</fullName>
    </submittedName>
</protein>
<dbReference type="AlphaFoldDB" id="A0A921JPM7"/>
<evidence type="ECO:0000313" key="2">
    <source>
        <dbReference type="EMBL" id="HJE50719.1"/>
    </source>
</evidence>
<dbReference type="InterPro" id="IPR006076">
    <property type="entry name" value="FAD-dep_OxRdtase"/>
</dbReference>
<accession>A0A921JPM7</accession>
<dbReference type="Proteomes" id="UP000712713">
    <property type="component" value="Unassembled WGS sequence"/>
</dbReference>
<comment type="caution">
    <text evidence="2">The sequence shown here is derived from an EMBL/GenBank/DDBJ whole genome shotgun (WGS) entry which is preliminary data.</text>
</comment>
<organism evidence="2 3">
    <name type="scientific">Tessaracoccus flavescens</name>
    <dbReference type="NCBI Taxonomy" id="399497"/>
    <lineage>
        <taxon>Bacteria</taxon>
        <taxon>Bacillati</taxon>
        <taxon>Actinomycetota</taxon>
        <taxon>Actinomycetes</taxon>
        <taxon>Propionibacteriales</taxon>
        <taxon>Propionibacteriaceae</taxon>
        <taxon>Tessaracoccus</taxon>
    </lineage>
</organism>
<reference evidence="2" key="1">
    <citation type="journal article" date="2021" name="PeerJ">
        <title>Extensive microbial diversity within the chicken gut microbiome revealed by metagenomics and culture.</title>
        <authorList>
            <person name="Gilroy R."/>
            <person name="Ravi A."/>
            <person name="Getino M."/>
            <person name="Pursley I."/>
            <person name="Horton D.L."/>
            <person name="Alikhan N.F."/>
            <person name="Baker D."/>
            <person name="Gharbi K."/>
            <person name="Hall N."/>
            <person name="Watson M."/>
            <person name="Adriaenssens E.M."/>
            <person name="Foster-Nyarko E."/>
            <person name="Jarju S."/>
            <person name="Secka A."/>
            <person name="Antonio M."/>
            <person name="Oren A."/>
            <person name="Chaudhuri R.R."/>
            <person name="La Ragione R."/>
            <person name="Hildebrand F."/>
            <person name="Pallen M.J."/>
        </authorList>
    </citation>
    <scope>NUCLEOTIDE SEQUENCE</scope>
    <source>
        <strain evidence="2">ChiGjej3B3-7470</strain>
    </source>
</reference>
<feature type="domain" description="FAD dependent oxidoreductase" evidence="1">
    <location>
        <begin position="3"/>
        <end position="330"/>
    </location>
</feature>
<dbReference type="EMBL" id="DYZF01000044">
    <property type="protein sequence ID" value="HJE50719.1"/>
    <property type="molecule type" value="Genomic_DNA"/>
</dbReference>
<dbReference type="SUPFAM" id="SSF51905">
    <property type="entry name" value="FAD/NAD(P)-binding domain"/>
    <property type="match status" value="1"/>
</dbReference>
<dbReference type="Gene3D" id="3.30.9.10">
    <property type="entry name" value="D-Amino Acid Oxidase, subunit A, domain 2"/>
    <property type="match status" value="1"/>
</dbReference>
<gene>
    <name evidence="2" type="ORF">K8V15_01845</name>
</gene>
<dbReference type="InterPro" id="IPR036188">
    <property type="entry name" value="FAD/NAD-bd_sf"/>
</dbReference>
<proteinExistence type="predicted"/>
<dbReference type="Pfam" id="PF01266">
    <property type="entry name" value="DAO"/>
    <property type="match status" value="1"/>
</dbReference>
<evidence type="ECO:0000313" key="3">
    <source>
        <dbReference type="Proteomes" id="UP000712713"/>
    </source>
</evidence>
<evidence type="ECO:0000259" key="1">
    <source>
        <dbReference type="Pfam" id="PF01266"/>
    </source>
</evidence>